<dbReference type="InterPro" id="IPR015421">
    <property type="entry name" value="PyrdxlP-dep_Trfase_major"/>
</dbReference>
<keyword evidence="4 5" id="KW-0456">Lyase</keyword>
<dbReference type="GO" id="GO:0019752">
    <property type="term" value="P:carboxylic acid metabolic process"/>
    <property type="evidence" value="ECO:0007669"/>
    <property type="project" value="InterPro"/>
</dbReference>
<dbReference type="Proteomes" id="UP000762676">
    <property type="component" value="Unassembled WGS sequence"/>
</dbReference>
<name>A0AAV4F1T1_9GAST</name>
<keyword evidence="2" id="KW-0210">Decarboxylase</keyword>
<dbReference type="InterPro" id="IPR015424">
    <property type="entry name" value="PyrdxlP-dep_Trfase"/>
</dbReference>
<comment type="cofactor">
    <cofactor evidence="1 5">
        <name>pyridoxal 5'-phosphate</name>
        <dbReference type="ChEBI" id="CHEBI:597326"/>
    </cofactor>
</comment>
<keyword evidence="3 5" id="KW-0663">Pyridoxal phosphate</keyword>
<evidence type="ECO:0000256" key="1">
    <source>
        <dbReference type="ARBA" id="ARBA00001933"/>
    </source>
</evidence>
<accession>A0AAV4F1T1</accession>
<evidence type="ECO:0000256" key="2">
    <source>
        <dbReference type="ARBA" id="ARBA00022793"/>
    </source>
</evidence>
<evidence type="ECO:0000313" key="7">
    <source>
        <dbReference type="Proteomes" id="UP000762676"/>
    </source>
</evidence>
<dbReference type="InterPro" id="IPR010977">
    <property type="entry name" value="Aromatic_deC"/>
</dbReference>
<dbReference type="GO" id="GO:0030170">
    <property type="term" value="F:pyridoxal phosphate binding"/>
    <property type="evidence" value="ECO:0007669"/>
    <property type="project" value="InterPro"/>
</dbReference>
<dbReference type="AlphaFoldDB" id="A0AAV4F1T1"/>
<comment type="caution">
    <text evidence="6">The sequence shown here is derived from an EMBL/GenBank/DDBJ whole genome shotgun (WGS) entry which is preliminary data.</text>
</comment>
<dbReference type="SUPFAM" id="SSF53383">
    <property type="entry name" value="PLP-dependent transferases"/>
    <property type="match status" value="1"/>
</dbReference>
<keyword evidence="7" id="KW-1185">Reference proteome</keyword>
<dbReference type="Pfam" id="PF00282">
    <property type="entry name" value="Pyridoxal_deC"/>
    <property type="match status" value="1"/>
</dbReference>
<organism evidence="6 7">
    <name type="scientific">Elysia marginata</name>
    <dbReference type="NCBI Taxonomy" id="1093978"/>
    <lineage>
        <taxon>Eukaryota</taxon>
        <taxon>Metazoa</taxon>
        <taxon>Spiralia</taxon>
        <taxon>Lophotrochozoa</taxon>
        <taxon>Mollusca</taxon>
        <taxon>Gastropoda</taxon>
        <taxon>Heterobranchia</taxon>
        <taxon>Euthyneura</taxon>
        <taxon>Panpulmonata</taxon>
        <taxon>Sacoglossa</taxon>
        <taxon>Placobranchoidea</taxon>
        <taxon>Plakobranchidae</taxon>
        <taxon>Elysia</taxon>
    </lineage>
</organism>
<evidence type="ECO:0000256" key="3">
    <source>
        <dbReference type="ARBA" id="ARBA00022898"/>
    </source>
</evidence>
<dbReference type="PANTHER" id="PTHR11999">
    <property type="entry name" value="GROUP II PYRIDOXAL-5-PHOSPHATE DECARBOXYLASE"/>
    <property type="match status" value="1"/>
</dbReference>
<dbReference type="InterPro" id="IPR002129">
    <property type="entry name" value="PyrdxlP-dep_de-COase"/>
</dbReference>
<evidence type="ECO:0000256" key="4">
    <source>
        <dbReference type="ARBA" id="ARBA00023239"/>
    </source>
</evidence>
<dbReference type="EMBL" id="BMAT01000463">
    <property type="protein sequence ID" value="GFR66761.1"/>
    <property type="molecule type" value="Genomic_DNA"/>
</dbReference>
<comment type="similarity">
    <text evidence="5">Belongs to the group II decarboxylase family.</text>
</comment>
<dbReference type="Gene3D" id="3.40.640.10">
    <property type="entry name" value="Type I PLP-dependent aspartate aminotransferase-like (Major domain)"/>
    <property type="match status" value="1"/>
</dbReference>
<dbReference type="PANTHER" id="PTHR11999:SF70">
    <property type="entry name" value="MIP05841P"/>
    <property type="match status" value="1"/>
</dbReference>
<dbReference type="GO" id="GO:0016831">
    <property type="term" value="F:carboxy-lyase activity"/>
    <property type="evidence" value="ECO:0007669"/>
    <property type="project" value="UniProtKB-KW"/>
</dbReference>
<evidence type="ECO:0000313" key="6">
    <source>
        <dbReference type="EMBL" id="GFR66761.1"/>
    </source>
</evidence>
<evidence type="ECO:0000256" key="5">
    <source>
        <dbReference type="RuleBase" id="RU000382"/>
    </source>
</evidence>
<proteinExistence type="inferred from homology"/>
<gene>
    <name evidence="6" type="ORF">ElyMa_000235500</name>
</gene>
<reference evidence="6 7" key="1">
    <citation type="journal article" date="2021" name="Elife">
        <title>Chloroplast acquisition without the gene transfer in kleptoplastic sea slugs, Plakobranchus ocellatus.</title>
        <authorList>
            <person name="Maeda T."/>
            <person name="Takahashi S."/>
            <person name="Yoshida T."/>
            <person name="Shimamura S."/>
            <person name="Takaki Y."/>
            <person name="Nagai Y."/>
            <person name="Toyoda A."/>
            <person name="Suzuki Y."/>
            <person name="Arimoto A."/>
            <person name="Ishii H."/>
            <person name="Satoh N."/>
            <person name="Nishiyama T."/>
            <person name="Hasebe M."/>
            <person name="Maruyama T."/>
            <person name="Minagawa J."/>
            <person name="Obokata J."/>
            <person name="Shigenobu S."/>
        </authorList>
    </citation>
    <scope>NUCLEOTIDE SEQUENCE [LARGE SCALE GENOMIC DNA]</scope>
</reference>
<dbReference type="GO" id="GO:0005737">
    <property type="term" value="C:cytoplasm"/>
    <property type="evidence" value="ECO:0007669"/>
    <property type="project" value="TreeGrafter"/>
</dbReference>
<sequence>MVARQKKKRTADDSVLVAIIAARARAIQQSGHLTPGQTLDKLVAYTSEEAHTCIKKAANLALVNIRCLPTDEHYSLRGATLAAAIEEDKLLHKAIKSMLMLCRSAKQQTFQIASEIRTNSGAMVQW</sequence>
<protein>
    <submittedName>
        <fullName evidence="6">Aromatic-L-amino-acid decarboxylase-like protein</fullName>
    </submittedName>
</protein>